<evidence type="ECO:0000256" key="3">
    <source>
        <dbReference type="ARBA" id="ARBA00012759"/>
    </source>
</evidence>
<sequence length="490" mass="54799">MAEDQNPITPVEETGEMALPTNGENGSPPGLRRSGRARKSKRPSDPSEDGDYYENLPSTTSPAPRSSLRPAKRRASPEAFEVPEHLLEASLGPWKEKEQSEWASWVELESDPVFFTAILGLLGVKGARIEEVLSADENSLAALPPPVYGLIFLFEYVGAMSMDAEAANQDVWFANQTTSNACATIALLNIIMNAEGLPLGEKLRKFGEETKDLPSPLRGHMIDHSTWIRVAHNSFSRRLDHLNAALALQNEVDNKKKRARAAGRQRKKKPKRQTSSTERSDDSFAYHFIAYVPVGRKVWQLDGLKSAPVCIGEFEEDQHWTSVVQPVLRQKMQRHQTSFSLMALCGDNLTDVRQELAANIRRLIELRVKFRGDPDWQPAVVDPDIISSADDERLSAYLLDVRDLEAVPDSEVTLPTAAMSAVDEWGEVGCEQRRLRAQYEGVVRMAGQETTAVLGRTKDYTPAIHEWVQKLAGHRALRRLHEEVQLQNAH</sequence>
<dbReference type="PROSITE" id="PS52048">
    <property type="entry name" value="UCH_DOMAIN"/>
    <property type="match status" value="1"/>
</dbReference>
<feature type="active site" description="Proton donor" evidence="8">
    <location>
        <position position="287"/>
    </location>
</feature>
<dbReference type="Pfam" id="PF01088">
    <property type="entry name" value="Peptidase_C12"/>
    <property type="match status" value="1"/>
</dbReference>
<feature type="region of interest" description="Disordered" evidence="9">
    <location>
        <begin position="1"/>
        <end position="80"/>
    </location>
</feature>
<evidence type="ECO:0000256" key="5">
    <source>
        <dbReference type="ARBA" id="ARBA00022786"/>
    </source>
</evidence>
<accession>A0AAN6PXQ0</accession>
<keyword evidence="5 8" id="KW-0833">Ubl conjugation pathway</keyword>
<dbReference type="EMBL" id="MU863645">
    <property type="protein sequence ID" value="KAK4099885.1"/>
    <property type="molecule type" value="Genomic_DNA"/>
</dbReference>
<keyword evidence="12" id="KW-1185">Reference proteome</keyword>
<dbReference type="EC" id="3.4.19.12" evidence="3 8"/>
<keyword evidence="4 8" id="KW-0645">Protease</keyword>
<reference evidence="11" key="1">
    <citation type="journal article" date="2023" name="Mol. Phylogenet. Evol.">
        <title>Genome-scale phylogeny and comparative genomics of the fungal order Sordariales.</title>
        <authorList>
            <person name="Hensen N."/>
            <person name="Bonometti L."/>
            <person name="Westerberg I."/>
            <person name="Brannstrom I.O."/>
            <person name="Guillou S."/>
            <person name="Cros-Aarteil S."/>
            <person name="Calhoun S."/>
            <person name="Haridas S."/>
            <person name="Kuo A."/>
            <person name="Mondo S."/>
            <person name="Pangilinan J."/>
            <person name="Riley R."/>
            <person name="LaButti K."/>
            <person name="Andreopoulos B."/>
            <person name="Lipzen A."/>
            <person name="Chen C."/>
            <person name="Yan M."/>
            <person name="Daum C."/>
            <person name="Ng V."/>
            <person name="Clum A."/>
            <person name="Steindorff A."/>
            <person name="Ohm R.A."/>
            <person name="Martin F."/>
            <person name="Silar P."/>
            <person name="Natvig D.O."/>
            <person name="Lalanne C."/>
            <person name="Gautier V."/>
            <person name="Ament-Velasquez S.L."/>
            <person name="Kruys A."/>
            <person name="Hutchinson M.I."/>
            <person name="Powell A.J."/>
            <person name="Barry K."/>
            <person name="Miller A.N."/>
            <person name="Grigoriev I.V."/>
            <person name="Debuchy R."/>
            <person name="Gladieux P."/>
            <person name="Hiltunen Thoren M."/>
            <person name="Johannesson H."/>
        </authorList>
    </citation>
    <scope>NUCLEOTIDE SEQUENCE</scope>
    <source>
        <strain evidence="11">CBS 757.83</strain>
    </source>
</reference>
<dbReference type="AlphaFoldDB" id="A0AAN6PXQ0"/>
<gene>
    <name evidence="11" type="ORF">N658DRAFT_452187</name>
</gene>
<reference evidence="11" key="2">
    <citation type="submission" date="2023-05" db="EMBL/GenBank/DDBJ databases">
        <authorList>
            <consortium name="Lawrence Berkeley National Laboratory"/>
            <person name="Steindorff A."/>
            <person name="Hensen N."/>
            <person name="Bonometti L."/>
            <person name="Westerberg I."/>
            <person name="Brannstrom I.O."/>
            <person name="Guillou S."/>
            <person name="Cros-Aarteil S."/>
            <person name="Calhoun S."/>
            <person name="Haridas S."/>
            <person name="Kuo A."/>
            <person name="Mondo S."/>
            <person name="Pangilinan J."/>
            <person name="Riley R."/>
            <person name="Labutti K."/>
            <person name="Andreopoulos B."/>
            <person name="Lipzen A."/>
            <person name="Chen C."/>
            <person name="Yanf M."/>
            <person name="Daum C."/>
            <person name="Ng V."/>
            <person name="Clum A."/>
            <person name="Ohm R."/>
            <person name="Martin F."/>
            <person name="Silar P."/>
            <person name="Natvig D."/>
            <person name="Lalanne C."/>
            <person name="Gautier V."/>
            <person name="Ament-Velasquez S.L."/>
            <person name="Kruys A."/>
            <person name="Hutchinson M.I."/>
            <person name="Powell A.J."/>
            <person name="Barry K."/>
            <person name="Miller A.N."/>
            <person name="Grigoriev I.V."/>
            <person name="Debuchy R."/>
            <person name="Gladieux P."/>
            <person name="Thoren M.H."/>
            <person name="Johannesson H."/>
        </authorList>
    </citation>
    <scope>NUCLEOTIDE SEQUENCE</scope>
    <source>
        <strain evidence="11">CBS 757.83</strain>
    </source>
</reference>
<dbReference type="Proteomes" id="UP001305647">
    <property type="component" value="Unassembled WGS sequence"/>
</dbReference>
<protein>
    <recommendedName>
        <fullName evidence="3 8">ubiquitinyl hydrolase 1</fullName>
        <ecNumber evidence="3 8">3.4.19.12</ecNumber>
    </recommendedName>
</protein>
<evidence type="ECO:0000256" key="9">
    <source>
        <dbReference type="SAM" id="MobiDB-lite"/>
    </source>
</evidence>
<evidence type="ECO:0000313" key="11">
    <source>
        <dbReference type="EMBL" id="KAK4099885.1"/>
    </source>
</evidence>
<keyword evidence="6 8" id="KW-0378">Hydrolase</keyword>
<feature type="domain" description="UCH catalytic" evidence="10">
    <location>
        <begin position="104"/>
        <end position="346"/>
    </location>
</feature>
<dbReference type="Gene3D" id="3.40.532.10">
    <property type="entry name" value="Peptidase C12, ubiquitin carboxyl-terminal hydrolase"/>
    <property type="match status" value="1"/>
</dbReference>
<proteinExistence type="inferred from homology"/>
<dbReference type="InterPro" id="IPR036959">
    <property type="entry name" value="Peptidase_C12_UCH_sf"/>
</dbReference>
<organism evidence="11 12">
    <name type="scientific">Parathielavia hyrcaniae</name>
    <dbReference type="NCBI Taxonomy" id="113614"/>
    <lineage>
        <taxon>Eukaryota</taxon>
        <taxon>Fungi</taxon>
        <taxon>Dikarya</taxon>
        <taxon>Ascomycota</taxon>
        <taxon>Pezizomycotina</taxon>
        <taxon>Sordariomycetes</taxon>
        <taxon>Sordariomycetidae</taxon>
        <taxon>Sordariales</taxon>
        <taxon>Chaetomiaceae</taxon>
        <taxon>Parathielavia</taxon>
    </lineage>
</organism>
<dbReference type="SUPFAM" id="SSF54001">
    <property type="entry name" value="Cysteine proteinases"/>
    <property type="match status" value="1"/>
</dbReference>
<evidence type="ECO:0000256" key="7">
    <source>
        <dbReference type="ARBA" id="ARBA00022807"/>
    </source>
</evidence>
<dbReference type="GO" id="GO:0006511">
    <property type="term" value="P:ubiquitin-dependent protein catabolic process"/>
    <property type="evidence" value="ECO:0007669"/>
    <property type="project" value="UniProtKB-UniRule"/>
</dbReference>
<feature type="active site" description="Nucleophile" evidence="8">
    <location>
        <position position="182"/>
    </location>
</feature>
<dbReference type="InterPro" id="IPR001578">
    <property type="entry name" value="Peptidase_C12_UCH"/>
</dbReference>
<evidence type="ECO:0000256" key="1">
    <source>
        <dbReference type="ARBA" id="ARBA00000707"/>
    </source>
</evidence>
<feature type="site" description="Transition state stabilizer" evidence="8">
    <location>
        <position position="176"/>
    </location>
</feature>
<evidence type="ECO:0000256" key="4">
    <source>
        <dbReference type="ARBA" id="ARBA00022670"/>
    </source>
</evidence>
<dbReference type="GO" id="GO:0016579">
    <property type="term" value="P:protein deubiquitination"/>
    <property type="evidence" value="ECO:0007669"/>
    <property type="project" value="TreeGrafter"/>
</dbReference>
<evidence type="ECO:0000256" key="2">
    <source>
        <dbReference type="ARBA" id="ARBA00009326"/>
    </source>
</evidence>
<feature type="compositionally biased region" description="Basic residues" evidence="9">
    <location>
        <begin position="255"/>
        <end position="272"/>
    </location>
</feature>
<comment type="catalytic activity">
    <reaction evidence="1 8">
        <text>Thiol-dependent hydrolysis of ester, thioester, amide, peptide and isopeptide bonds formed by the C-terminal Gly of ubiquitin (a 76-residue protein attached to proteins as an intracellular targeting signal).</text>
        <dbReference type="EC" id="3.4.19.12"/>
    </reaction>
</comment>
<evidence type="ECO:0000256" key="8">
    <source>
        <dbReference type="PROSITE-ProRule" id="PRU01393"/>
    </source>
</evidence>
<feature type="region of interest" description="Disordered" evidence="9">
    <location>
        <begin position="253"/>
        <end position="279"/>
    </location>
</feature>
<dbReference type="PANTHER" id="PTHR10589:SF16">
    <property type="entry name" value="UBIQUITIN CARBOXYL-TERMINAL HYDROLASE ISOZYME L5"/>
    <property type="match status" value="1"/>
</dbReference>
<keyword evidence="7 8" id="KW-0788">Thiol protease</keyword>
<feature type="site" description="Important for enzyme activity" evidence="8">
    <location>
        <position position="302"/>
    </location>
</feature>
<dbReference type="PANTHER" id="PTHR10589">
    <property type="entry name" value="UBIQUITIN CARBOXYL-TERMINAL HYDROLASE"/>
    <property type="match status" value="1"/>
</dbReference>
<comment type="caution">
    <text evidence="11">The sequence shown here is derived from an EMBL/GenBank/DDBJ whole genome shotgun (WGS) entry which is preliminary data.</text>
</comment>
<evidence type="ECO:0000256" key="6">
    <source>
        <dbReference type="ARBA" id="ARBA00022801"/>
    </source>
</evidence>
<dbReference type="GO" id="GO:0004843">
    <property type="term" value="F:cysteine-type deubiquitinase activity"/>
    <property type="evidence" value="ECO:0007669"/>
    <property type="project" value="UniProtKB-UniRule"/>
</dbReference>
<evidence type="ECO:0000313" key="12">
    <source>
        <dbReference type="Proteomes" id="UP001305647"/>
    </source>
</evidence>
<dbReference type="FunFam" id="3.40.532.10:FF:000010">
    <property type="entry name" value="Ubiquitin carboxyl-terminal hydrolase"/>
    <property type="match status" value="1"/>
</dbReference>
<dbReference type="GO" id="GO:0005737">
    <property type="term" value="C:cytoplasm"/>
    <property type="evidence" value="ECO:0007669"/>
    <property type="project" value="TreeGrafter"/>
</dbReference>
<name>A0AAN6PXQ0_9PEZI</name>
<dbReference type="InterPro" id="IPR038765">
    <property type="entry name" value="Papain-like_cys_pep_sf"/>
</dbReference>
<evidence type="ECO:0000259" key="10">
    <source>
        <dbReference type="PROSITE" id="PS52048"/>
    </source>
</evidence>
<comment type="similarity">
    <text evidence="2 8">Belongs to the peptidase C12 family.</text>
</comment>